<feature type="domain" description="Helicase C-terminal" evidence="12">
    <location>
        <begin position="515"/>
        <end position="668"/>
    </location>
</feature>
<dbReference type="Gene3D" id="3.40.50.300">
    <property type="entry name" value="P-loop containing nucleotide triphosphate hydrolases"/>
    <property type="match status" value="1"/>
</dbReference>
<keyword evidence="5" id="KW-0378">Hydrolase</keyword>
<keyword evidence="3" id="KW-0132">Cell division</keyword>
<organism evidence="13 14">
    <name type="scientific">Chrysodeixis includens</name>
    <name type="common">Soybean looper</name>
    <name type="synonym">Pseudoplusia includens</name>
    <dbReference type="NCBI Taxonomy" id="689277"/>
    <lineage>
        <taxon>Eukaryota</taxon>
        <taxon>Metazoa</taxon>
        <taxon>Ecdysozoa</taxon>
        <taxon>Arthropoda</taxon>
        <taxon>Hexapoda</taxon>
        <taxon>Insecta</taxon>
        <taxon>Pterygota</taxon>
        <taxon>Neoptera</taxon>
        <taxon>Endopterygota</taxon>
        <taxon>Lepidoptera</taxon>
        <taxon>Glossata</taxon>
        <taxon>Ditrysia</taxon>
        <taxon>Noctuoidea</taxon>
        <taxon>Noctuidae</taxon>
        <taxon>Plusiinae</taxon>
        <taxon>Chrysodeixis</taxon>
    </lineage>
</organism>
<feature type="compositionally biased region" description="Basic and acidic residues" evidence="10">
    <location>
        <begin position="817"/>
        <end position="827"/>
    </location>
</feature>
<keyword evidence="14" id="KW-1185">Reference proteome</keyword>
<dbReference type="EMBL" id="LR824013">
    <property type="protein sequence ID" value="CAD0199310.1"/>
    <property type="molecule type" value="Genomic_DNA"/>
</dbReference>
<feature type="region of interest" description="Disordered" evidence="10">
    <location>
        <begin position="734"/>
        <end position="761"/>
    </location>
</feature>
<evidence type="ECO:0000256" key="9">
    <source>
        <dbReference type="ARBA" id="ARBA00029956"/>
    </source>
</evidence>
<keyword evidence="6" id="KW-0469">Meiosis</keyword>
<dbReference type="SUPFAM" id="SSF52540">
    <property type="entry name" value="P-loop containing nucleoside triphosphate hydrolases"/>
    <property type="match status" value="2"/>
</dbReference>
<dbReference type="GO" id="GO:0016787">
    <property type="term" value="F:hydrolase activity"/>
    <property type="evidence" value="ECO:0007669"/>
    <property type="project" value="UniProtKB-KW"/>
</dbReference>
<evidence type="ECO:0000259" key="11">
    <source>
        <dbReference type="PROSITE" id="PS51192"/>
    </source>
</evidence>
<reference evidence="13" key="1">
    <citation type="submission" date="2021-12" db="EMBL/GenBank/DDBJ databases">
        <authorList>
            <person name="King R."/>
        </authorList>
    </citation>
    <scope>NUCLEOTIDE SEQUENCE</scope>
</reference>
<proteinExistence type="predicted"/>
<gene>
    <name evidence="13" type="ORF">CINC_LOCUS1005</name>
</gene>
<dbReference type="PROSITE" id="PS51192">
    <property type="entry name" value="HELICASE_ATP_BIND_1"/>
    <property type="match status" value="1"/>
</dbReference>
<protein>
    <recommendedName>
        <fullName evidence="2">DNA repair and recombination protein RAD54-like</fullName>
    </recommendedName>
    <alternativeName>
        <fullName evidence="9">Protein okra</fullName>
    </alternativeName>
</protein>
<evidence type="ECO:0000256" key="6">
    <source>
        <dbReference type="ARBA" id="ARBA00023254"/>
    </source>
</evidence>
<evidence type="ECO:0000256" key="4">
    <source>
        <dbReference type="ARBA" id="ARBA00022776"/>
    </source>
</evidence>
<name>A0A9N8KWD2_CHRIL</name>
<dbReference type="SMART" id="SM00490">
    <property type="entry name" value="HELICc"/>
    <property type="match status" value="1"/>
</dbReference>
<keyword evidence="7" id="KW-0131">Cell cycle</keyword>
<feature type="compositionally biased region" description="Basic and acidic residues" evidence="10">
    <location>
        <begin position="51"/>
        <end position="60"/>
    </location>
</feature>
<evidence type="ECO:0000256" key="5">
    <source>
        <dbReference type="ARBA" id="ARBA00022801"/>
    </source>
</evidence>
<comment type="subunit">
    <text evidence="1">Interacts (via N-terminus) with spn-A/Rad51.</text>
</comment>
<dbReference type="GO" id="GO:0006283">
    <property type="term" value="P:transcription-coupled nucleotide-excision repair"/>
    <property type="evidence" value="ECO:0007669"/>
    <property type="project" value="TreeGrafter"/>
</dbReference>
<dbReference type="Gene3D" id="3.40.50.10810">
    <property type="entry name" value="Tandem AAA-ATPase domain"/>
    <property type="match status" value="1"/>
</dbReference>
<dbReference type="GO" id="GO:0051301">
    <property type="term" value="P:cell division"/>
    <property type="evidence" value="ECO:0007669"/>
    <property type="project" value="UniProtKB-KW"/>
</dbReference>
<dbReference type="OrthoDB" id="413460at2759"/>
<dbReference type="GO" id="GO:0008094">
    <property type="term" value="F:ATP-dependent activity, acting on DNA"/>
    <property type="evidence" value="ECO:0007669"/>
    <property type="project" value="TreeGrafter"/>
</dbReference>
<dbReference type="PANTHER" id="PTHR45629">
    <property type="entry name" value="SNF2/RAD54 FAMILY MEMBER"/>
    <property type="match status" value="1"/>
</dbReference>
<evidence type="ECO:0000256" key="7">
    <source>
        <dbReference type="ARBA" id="ARBA00023306"/>
    </source>
</evidence>
<dbReference type="InterPro" id="IPR000330">
    <property type="entry name" value="SNF2_N"/>
</dbReference>
<dbReference type="InterPro" id="IPR050496">
    <property type="entry name" value="SNF2_RAD54_helicase_repair"/>
</dbReference>
<evidence type="ECO:0000256" key="2">
    <source>
        <dbReference type="ARBA" id="ARBA00015341"/>
    </source>
</evidence>
<feature type="domain" description="Helicase ATP-binding" evidence="11">
    <location>
        <begin position="193"/>
        <end position="363"/>
    </location>
</feature>
<dbReference type="CDD" id="cd18793">
    <property type="entry name" value="SF2_C_SNF"/>
    <property type="match status" value="1"/>
</dbReference>
<dbReference type="GO" id="GO:0005524">
    <property type="term" value="F:ATP binding"/>
    <property type="evidence" value="ECO:0007669"/>
    <property type="project" value="InterPro"/>
</dbReference>
<feature type="compositionally biased region" description="Polar residues" evidence="10">
    <location>
        <begin position="845"/>
        <end position="858"/>
    </location>
</feature>
<evidence type="ECO:0000313" key="14">
    <source>
        <dbReference type="Proteomes" id="UP001154114"/>
    </source>
</evidence>
<dbReference type="Proteomes" id="UP001154114">
    <property type="component" value="Chromosome 10"/>
</dbReference>
<dbReference type="GO" id="GO:0005634">
    <property type="term" value="C:nucleus"/>
    <property type="evidence" value="ECO:0007669"/>
    <property type="project" value="TreeGrafter"/>
</dbReference>
<accession>A0A9N8KWD2</accession>
<dbReference type="InterPro" id="IPR027417">
    <property type="entry name" value="P-loop_NTPase"/>
</dbReference>
<feature type="region of interest" description="Disordered" evidence="10">
    <location>
        <begin position="18"/>
        <end position="91"/>
    </location>
</feature>
<dbReference type="GO" id="GO:0051321">
    <property type="term" value="P:meiotic cell cycle"/>
    <property type="evidence" value="ECO:0007669"/>
    <property type="project" value="UniProtKB-KW"/>
</dbReference>
<comment type="function">
    <text evidence="8">Involved in mitotic DNA repair and meiotic recombination. Functions in the recombinational DNA repair pathway. Essential for interhomolog gene conversion (GC), but may have a less important role in intersister GC than spn-A/Rad51. In the presence of DNA, spn-A/Rad51 enhances the ATPase activity of okr/Rad54.</text>
</comment>
<evidence type="ECO:0000256" key="10">
    <source>
        <dbReference type="SAM" id="MobiDB-lite"/>
    </source>
</evidence>
<dbReference type="InterPro" id="IPR001650">
    <property type="entry name" value="Helicase_C-like"/>
</dbReference>
<dbReference type="Pfam" id="PF00176">
    <property type="entry name" value="SNF2-rel_dom"/>
    <property type="match status" value="1"/>
</dbReference>
<dbReference type="SMART" id="SM00487">
    <property type="entry name" value="DEXDc"/>
    <property type="match status" value="1"/>
</dbReference>
<dbReference type="FunFam" id="3.40.50.10810:FF:000042">
    <property type="entry name" value="SNF2 family helicase-like protein"/>
    <property type="match status" value="1"/>
</dbReference>
<sequence>MVDINKYLESQLALAKHKCKAKNKNDSVSQKSKAAADIISQKQSKLKHGKQSKETSKEFSEPPTSRKRTITSSTDKDSDIEFLPSEDEGDEDQLISVSLSLPSTSRSKLNIKKILDDGDTAAYNDRIERWKKNLADAIASNHDGGMMTADIQYVLEGNKDPEEIHELQNGLKIPNYIWKQLYKFQKVGVKWLWELHQVESGGLLGDEMGLGKTIQIIAFLAGLSNTDVGTWAGLGPSIIVAPATVIYQWVSHFHYWCPHLRVAVLHHTGTHAGNHNQLIRDLHAAHGILLITYAGVVKYTKDLTARKWHYIILDEGHKIRNPDTQVSKLVKKFQTPHKILITGSPMQNSLQELWSLFDFMRPGLLGTYAAFMDHFAVPITQGGYANATEYQEATALEIAKALKLIITPYMLRRTKAEVQDHIKLPEKNEQVLFCALTQEQKDLYMGYLTGTTVRSILDKESKFGNPLRARILVALCTLRKICNHPDLYLYEAQEDCENIDEEQFGNYKRSGKMLVVNSLLRIWQKQGHRALIFSQSRGMLCLLEQYLQVQGYKYLKMDGTVSVGQRQSMIKTFNEESEYLVFLATTRVGGLGVNLTGADRVIVYDPDWNPATDDQAKERAWRIGQQRNVTVYRLLSAGTIEEKIYQRQIFKHFLSNKILVDPNQKNVLTTSTLQGLFTLEEVNCEGDTETASLFKHTKIKIDHDAKPKKKSEDEEMSYSKKKKIEAMKRMAKEISKKISKGKNDKVEEQKDPREEYKKKRELLLNPPKEPEVPEINLVDDQVTNIPFENILSELDIVNLHAKKDYEENLIKNALKCQENEKEEKSKVIVEGNDVSDQKPPENEENVSQETMGTSNTLHDSVVNEEGKKCRKRSHSPSPEIEVENLVAVKKVKKKKHKREKDKEKEKNDDDYVLSKLFAKANVKSALQHDVVVGLAEKEKRHRIKQEAVKKAKDAVRAIRFSSK</sequence>
<feature type="compositionally biased region" description="Acidic residues" evidence="10">
    <location>
        <begin position="80"/>
        <end position="91"/>
    </location>
</feature>
<feature type="region of interest" description="Disordered" evidence="10">
    <location>
        <begin position="815"/>
        <end position="880"/>
    </location>
</feature>
<dbReference type="Pfam" id="PF00271">
    <property type="entry name" value="Helicase_C"/>
    <property type="match status" value="1"/>
</dbReference>
<dbReference type="InterPro" id="IPR038718">
    <property type="entry name" value="SNF2-like_sf"/>
</dbReference>
<dbReference type="InterPro" id="IPR014001">
    <property type="entry name" value="Helicase_ATP-bd"/>
</dbReference>
<evidence type="ECO:0000259" key="12">
    <source>
        <dbReference type="PROSITE" id="PS51194"/>
    </source>
</evidence>
<dbReference type="AlphaFoldDB" id="A0A9N8KWD2"/>
<evidence type="ECO:0000256" key="3">
    <source>
        <dbReference type="ARBA" id="ARBA00022618"/>
    </source>
</evidence>
<dbReference type="PROSITE" id="PS51194">
    <property type="entry name" value="HELICASE_CTER"/>
    <property type="match status" value="1"/>
</dbReference>
<evidence type="ECO:0000256" key="1">
    <source>
        <dbReference type="ARBA" id="ARBA00011467"/>
    </source>
</evidence>
<evidence type="ECO:0000256" key="8">
    <source>
        <dbReference type="ARBA" id="ARBA00024776"/>
    </source>
</evidence>
<evidence type="ECO:0000313" key="13">
    <source>
        <dbReference type="EMBL" id="CAD0199310.1"/>
    </source>
</evidence>
<keyword evidence="4" id="KW-0498">Mitosis</keyword>
<dbReference type="PANTHER" id="PTHR45629:SF7">
    <property type="entry name" value="DNA EXCISION REPAIR PROTEIN ERCC-6-RELATED"/>
    <property type="match status" value="1"/>
</dbReference>
<dbReference type="InterPro" id="IPR049730">
    <property type="entry name" value="SNF2/RAD54-like_C"/>
</dbReference>